<keyword evidence="1" id="KW-1133">Transmembrane helix</keyword>
<gene>
    <name evidence="3" type="ORF">MB824_07880</name>
</gene>
<proteinExistence type="predicted"/>
<feature type="transmembrane region" description="Helical" evidence="1">
    <location>
        <begin position="28"/>
        <end position="50"/>
    </location>
</feature>
<dbReference type="Proteomes" id="UP001298424">
    <property type="component" value="Unassembled WGS sequence"/>
</dbReference>
<evidence type="ECO:0000256" key="1">
    <source>
        <dbReference type="SAM" id="Phobius"/>
    </source>
</evidence>
<dbReference type="InterPro" id="IPR000326">
    <property type="entry name" value="PAP2/HPO"/>
</dbReference>
<protein>
    <submittedName>
        <fullName evidence="3">Phosphatase PAP2 family protein</fullName>
    </submittedName>
</protein>
<keyword evidence="4" id="KW-1185">Reference proteome</keyword>
<dbReference type="SUPFAM" id="SSF48317">
    <property type="entry name" value="Acid phosphatase/Vanadium-dependent haloperoxidase"/>
    <property type="match status" value="1"/>
</dbReference>
<name>A0ABS9NNR8_9NEIS</name>
<comment type="caution">
    <text evidence="3">The sequence shown here is derived from an EMBL/GenBank/DDBJ whole genome shotgun (WGS) entry which is preliminary data.</text>
</comment>
<dbReference type="SMART" id="SM00014">
    <property type="entry name" value="acidPPc"/>
    <property type="match status" value="1"/>
</dbReference>
<sequence>MDFLHALNHSLFLWINADDDAHPAVIELALFVAEYITAAVMVAVGFYLLLHHRRRRMLCVNVLLSLLLGMAAAYLIRLGWHHARPFALGLGTNFLEHSASSSFPSKHFTAVVSPLASMCLFAVTRTAGLLGLAVSLPVAWSRIYLGVHWPLDMAGALLVGFASALAAKWLLFSLRSVWQKKWEKMSN</sequence>
<keyword evidence="1" id="KW-0812">Transmembrane</keyword>
<evidence type="ECO:0000313" key="4">
    <source>
        <dbReference type="Proteomes" id="UP001298424"/>
    </source>
</evidence>
<organism evidence="3 4">
    <name type="scientific">Kingella pumchi</name>
    <dbReference type="NCBI Taxonomy" id="2779506"/>
    <lineage>
        <taxon>Bacteria</taxon>
        <taxon>Pseudomonadati</taxon>
        <taxon>Pseudomonadota</taxon>
        <taxon>Betaproteobacteria</taxon>
        <taxon>Neisseriales</taxon>
        <taxon>Neisseriaceae</taxon>
        <taxon>Kingella</taxon>
    </lineage>
</organism>
<dbReference type="PANTHER" id="PTHR14969:SF13">
    <property type="entry name" value="AT30094P"/>
    <property type="match status" value="1"/>
</dbReference>
<evidence type="ECO:0000259" key="2">
    <source>
        <dbReference type="SMART" id="SM00014"/>
    </source>
</evidence>
<feature type="transmembrane region" description="Helical" evidence="1">
    <location>
        <begin position="57"/>
        <end position="76"/>
    </location>
</feature>
<dbReference type="RefSeq" id="WP_238747853.1">
    <property type="nucleotide sequence ID" value="NZ_JAKOOW010000026.1"/>
</dbReference>
<keyword evidence="1" id="KW-0472">Membrane</keyword>
<dbReference type="Pfam" id="PF01569">
    <property type="entry name" value="PAP2"/>
    <property type="match status" value="1"/>
</dbReference>
<dbReference type="CDD" id="cd03385">
    <property type="entry name" value="PAP2_BcrC_like"/>
    <property type="match status" value="1"/>
</dbReference>
<accession>A0ABS9NNR8</accession>
<feature type="transmembrane region" description="Helical" evidence="1">
    <location>
        <begin position="153"/>
        <end position="174"/>
    </location>
</feature>
<evidence type="ECO:0000313" key="3">
    <source>
        <dbReference type="EMBL" id="MCG6504413.1"/>
    </source>
</evidence>
<reference evidence="3 4" key="1">
    <citation type="submission" date="2022-02" db="EMBL/GenBank/DDBJ databases">
        <title>Genome sequence data of Kingella unionensis sp. nov. strain CICC 24913 (CCUG 75125).</title>
        <authorList>
            <person name="Xiao M."/>
        </authorList>
    </citation>
    <scope>NUCLEOTIDE SEQUENCE [LARGE SCALE GENOMIC DNA]</scope>
    <source>
        <strain evidence="3 4">CICC 24913</strain>
    </source>
</reference>
<feature type="domain" description="Phosphatidic acid phosphatase type 2/haloperoxidase" evidence="2">
    <location>
        <begin position="58"/>
        <end position="168"/>
    </location>
</feature>
<dbReference type="InterPro" id="IPR033879">
    <property type="entry name" value="UPP_Pase"/>
</dbReference>
<dbReference type="InterPro" id="IPR036938">
    <property type="entry name" value="PAP2/HPO_sf"/>
</dbReference>
<dbReference type="PANTHER" id="PTHR14969">
    <property type="entry name" value="SPHINGOSINE-1-PHOSPHATE PHOSPHOHYDROLASE"/>
    <property type="match status" value="1"/>
</dbReference>
<dbReference type="Gene3D" id="1.20.144.10">
    <property type="entry name" value="Phosphatidic acid phosphatase type 2/haloperoxidase"/>
    <property type="match status" value="1"/>
</dbReference>
<dbReference type="EMBL" id="JAKOOW010000026">
    <property type="protein sequence ID" value="MCG6504413.1"/>
    <property type="molecule type" value="Genomic_DNA"/>
</dbReference>